<keyword evidence="8 11" id="KW-1133">Transmembrane helix</keyword>
<dbReference type="RefSeq" id="WP_185779150.1">
    <property type="nucleotide sequence ID" value="NZ_JACJUU010000003.1"/>
</dbReference>
<dbReference type="CDD" id="cd23081">
    <property type="entry name" value="cpPDZ_EcRseP-like"/>
    <property type="match status" value="1"/>
</dbReference>
<evidence type="ECO:0000313" key="13">
    <source>
        <dbReference type="EMBL" id="MBC2769416.1"/>
    </source>
</evidence>
<organism evidence="13 14">
    <name type="scientific">Pusillimonas minor</name>
    <dbReference type="NCBI Taxonomy" id="2697024"/>
    <lineage>
        <taxon>Bacteria</taxon>
        <taxon>Pseudomonadati</taxon>
        <taxon>Pseudomonadota</taxon>
        <taxon>Betaproteobacteria</taxon>
        <taxon>Burkholderiales</taxon>
        <taxon>Alcaligenaceae</taxon>
        <taxon>Pusillimonas</taxon>
    </lineage>
</organism>
<evidence type="ECO:0000256" key="2">
    <source>
        <dbReference type="ARBA" id="ARBA00004141"/>
    </source>
</evidence>
<dbReference type="AlphaFoldDB" id="A0A842HMD7"/>
<keyword evidence="10 11" id="KW-0472">Membrane</keyword>
<comment type="caution">
    <text evidence="13">The sequence shown here is derived from an EMBL/GenBank/DDBJ whole genome shotgun (WGS) entry which is preliminary data.</text>
</comment>
<dbReference type="InterPro" id="IPR008915">
    <property type="entry name" value="Peptidase_M50"/>
</dbReference>
<dbReference type="InterPro" id="IPR041489">
    <property type="entry name" value="PDZ_6"/>
</dbReference>
<dbReference type="SMART" id="SM00228">
    <property type="entry name" value="PDZ"/>
    <property type="match status" value="2"/>
</dbReference>
<dbReference type="PANTHER" id="PTHR42837">
    <property type="entry name" value="REGULATOR OF SIGMA-E PROTEASE RSEP"/>
    <property type="match status" value="1"/>
</dbReference>
<comment type="subcellular location">
    <subcellularLocation>
        <location evidence="2">Membrane</location>
        <topology evidence="2">Multi-pass membrane protein</topology>
    </subcellularLocation>
</comment>
<keyword evidence="4 13" id="KW-0645">Protease</keyword>
<gene>
    <name evidence="13" type="primary">rseP</name>
    <name evidence="13" type="ORF">GTU67_05730</name>
</gene>
<evidence type="ECO:0000256" key="5">
    <source>
        <dbReference type="ARBA" id="ARBA00022692"/>
    </source>
</evidence>
<dbReference type="PANTHER" id="PTHR42837:SF2">
    <property type="entry name" value="MEMBRANE METALLOPROTEASE ARASP2, CHLOROPLASTIC-RELATED"/>
    <property type="match status" value="1"/>
</dbReference>
<dbReference type="Gene3D" id="2.30.42.10">
    <property type="match status" value="2"/>
</dbReference>
<evidence type="ECO:0000313" key="14">
    <source>
        <dbReference type="Proteomes" id="UP000545386"/>
    </source>
</evidence>
<evidence type="ECO:0000256" key="6">
    <source>
        <dbReference type="ARBA" id="ARBA00022801"/>
    </source>
</evidence>
<sequence>MLFTLLAFAVALGLLITFHELGHYWVARWCGVRVLRFSVGFGRVLVRRTDRHGTEWALSAIPLGGYVKMQDDPPEQATAAQRAESFNQKPVGQRFAIVAAGPLANLLLAAALYAGLSMVGTQEPAAILAEPASNTPAAVAGIRAGDRILAVNDTAVQSWSEARWSLLDLVASGGRADLQVSTAEGVQRVRSLALPAANITPETEDPLQQAGLALHTPTLKVSQVIDGGAGQAAGLQDGDLIVRVGELDEPGPQAFVDKVQASASQPLPVTVLRDGVALSLTVTPRPEAGPDGQTVGRVGVMLGADFPMVSVSYGPLESVWRGLERTVDTAWFSLKMMGRMLTGDVSVRNISGPVTIADYAGQSARVGLAAYIGFLALISVSIGVLNLLPIPMLDGGHLMYYLLEIVRGKPVPDAWLEQGQRVGLGLLAALMSLAFFNDFVRLFS</sequence>
<comment type="cofactor">
    <cofactor evidence="1 11">
        <name>Zn(2+)</name>
        <dbReference type="ChEBI" id="CHEBI:29105"/>
    </cofactor>
</comment>
<feature type="transmembrane region" description="Helical" evidence="11">
    <location>
        <begin position="95"/>
        <end position="116"/>
    </location>
</feature>
<feature type="transmembrane region" description="Helical" evidence="11">
    <location>
        <begin position="368"/>
        <end position="390"/>
    </location>
</feature>
<dbReference type="NCBIfam" id="TIGR00054">
    <property type="entry name" value="RIP metalloprotease RseP"/>
    <property type="match status" value="1"/>
</dbReference>
<dbReference type="GO" id="GO:0006508">
    <property type="term" value="P:proteolysis"/>
    <property type="evidence" value="ECO:0007669"/>
    <property type="project" value="UniProtKB-KW"/>
</dbReference>
<dbReference type="Pfam" id="PF17820">
    <property type="entry name" value="PDZ_6"/>
    <property type="match status" value="1"/>
</dbReference>
<dbReference type="GO" id="GO:0004222">
    <property type="term" value="F:metalloendopeptidase activity"/>
    <property type="evidence" value="ECO:0007669"/>
    <property type="project" value="InterPro"/>
</dbReference>
<dbReference type="SUPFAM" id="SSF50156">
    <property type="entry name" value="PDZ domain-like"/>
    <property type="match status" value="2"/>
</dbReference>
<dbReference type="InterPro" id="IPR004387">
    <property type="entry name" value="Pept_M50_Zn"/>
</dbReference>
<dbReference type="GO" id="GO:0046872">
    <property type="term" value="F:metal ion binding"/>
    <property type="evidence" value="ECO:0007669"/>
    <property type="project" value="UniProtKB-KW"/>
</dbReference>
<dbReference type="CDD" id="cd06163">
    <property type="entry name" value="S2P-M50_PDZ_RseP-like"/>
    <property type="match status" value="2"/>
</dbReference>
<evidence type="ECO:0000259" key="12">
    <source>
        <dbReference type="PROSITE" id="PS50106"/>
    </source>
</evidence>
<feature type="domain" description="PDZ" evidence="12">
    <location>
        <begin position="115"/>
        <end position="158"/>
    </location>
</feature>
<evidence type="ECO:0000256" key="9">
    <source>
        <dbReference type="ARBA" id="ARBA00023049"/>
    </source>
</evidence>
<keyword evidence="14" id="KW-1185">Reference proteome</keyword>
<evidence type="ECO:0000256" key="7">
    <source>
        <dbReference type="ARBA" id="ARBA00022833"/>
    </source>
</evidence>
<keyword evidence="6 11" id="KW-0378">Hydrolase</keyword>
<evidence type="ECO:0000256" key="1">
    <source>
        <dbReference type="ARBA" id="ARBA00001947"/>
    </source>
</evidence>
<keyword evidence="9 11" id="KW-0482">Metalloprotease</keyword>
<evidence type="ECO:0000256" key="8">
    <source>
        <dbReference type="ARBA" id="ARBA00022989"/>
    </source>
</evidence>
<keyword evidence="5 11" id="KW-0812">Transmembrane</keyword>
<protein>
    <recommendedName>
        <fullName evidence="11">Zinc metalloprotease</fullName>
        <ecNumber evidence="11">3.4.24.-</ecNumber>
    </recommendedName>
</protein>
<proteinExistence type="inferred from homology"/>
<dbReference type="PROSITE" id="PS50106">
    <property type="entry name" value="PDZ"/>
    <property type="match status" value="1"/>
</dbReference>
<reference evidence="13 14" key="1">
    <citation type="submission" date="2020-08" db="EMBL/GenBank/DDBJ databases">
        <title>Paraeoetvoesia sp. YC-7-48 draft genome sequence.</title>
        <authorList>
            <person name="Yao L."/>
        </authorList>
    </citation>
    <scope>NUCLEOTIDE SEQUENCE [LARGE SCALE GENOMIC DNA]</scope>
    <source>
        <strain evidence="14">YC-7-48</strain>
    </source>
</reference>
<evidence type="ECO:0000256" key="3">
    <source>
        <dbReference type="ARBA" id="ARBA00007931"/>
    </source>
</evidence>
<evidence type="ECO:0000256" key="4">
    <source>
        <dbReference type="ARBA" id="ARBA00022670"/>
    </source>
</evidence>
<accession>A0A842HMD7</accession>
<dbReference type="InterPro" id="IPR036034">
    <property type="entry name" value="PDZ_sf"/>
</dbReference>
<evidence type="ECO:0000256" key="10">
    <source>
        <dbReference type="ARBA" id="ARBA00023136"/>
    </source>
</evidence>
<dbReference type="EC" id="3.4.24.-" evidence="11"/>
<dbReference type="EMBL" id="JACJUU010000003">
    <property type="protein sequence ID" value="MBC2769416.1"/>
    <property type="molecule type" value="Genomic_DNA"/>
</dbReference>
<dbReference type="Proteomes" id="UP000545386">
    <property type="component" value="Unassembled WGS sequence"/>
</dbReference>
<keyword evidence="11" id="KW-0479">Metal-binding</keyword>
<evidence type="ECO:0000256" key="11">
    <source>
        <dbReference type="RuleBase" id="RU362031"/>
    </source>
</evidence>
<dbReference type="GO" id="GO:0016020">
    <property type="term" value="C:membrane"/>
    <property type="evidence" value="ECO:0007669"/>
    <property type="project" value="UniProtKB-SubCell"/>
</dbReference>
<dbReference type="InterPro" id="IPR001478">
    <property type="entry name" value="PDZ"/>
</dbReference>
<name>A0A842HMD7_9BURK</name>
<dbReference type="Pfam" id="PF02163">
    <property type="entry name" value="Peptidase_M50"/>
    <property type="match status" value="1"/>
</dbReference>
<keyword evidence="7 11" id="KW-0862">Zinc</keyword>
<feature type="transmembrane region" description="Helical" evidence="11">
    <location>
        <begin position="422"/>
        <end position="440"/>
    </location>
</feature>
<comment type="similarity">
    <text evidence="3 11">Belongs to the peptidase M50B family.</text>
</comment>